<dbReference type="InterPro" id="IPR002467">
    <property type="entry name" value="Pept_M24A_MAP1"/>
</dbReference>
<dbReference type="EC" id="3.4.11.18" evidence="6 7"/>
<keyword evidence="4 6" id="KW-0479">Metal-binding</keyword>
<organism evidence="9 10">
    <name type="scientific">Candidatus Woesebacteria bacterium GW2011_GWB1_43_14</name>
    <dbReference type="NCBI Taxonomy" id="1618578"/>
    <lineage>
        <taxon>Bacteria</taxon>
        <taxon>Candidatus Woeseibacteriota</taxon>
    </lineage>
</organism>
<dbReference type="PANTHER" id="PTHR43330:SF17">
    <property type="entry name" value="METHIONINE AMINOPEPTIDASE"/>
    <property type="match status" value="1"/>
</dbReference>
<evidence type="ECO:0000256" key="5">
    <source>
        <dbReference type="ARBA" id="ARBA00022801"/>
    </source>
</evidence>
<proteinExistence type="inferred from homology"/>
<feature type="binding site" evidence="6">
    <location>
        <position position="97"/>
    </location>
    <ligand>
        <name>a divalent metal cation</name>
        <dbReference type="ChEBI" id="CHEBI:60240"/>
        <label>1</label>
    </ligand>
</feature>
<dbReference type="Pfam" id="PF00557">
    <property type="entry name" value="Peptidase_M24"/>
    <property type="match status" value="1"/>
</dbReference>
<dbReference type="PANTHER" id="PTHR43330">
    <property type="entry name" value="METHIONINE AMINOPEPTIDASE"/>
    <property type="match status" value="1"/>
</dbReference>
<feature type="binding site" evidence="6">
    <location>
        <position position="108"/>
    </location>
    <ligand>
        <name>a divalent metal cation</name>
        <dbReference type="ChEBI" id="CHEBI:60240"/>
        <label>1</label>
    </ligand>
</feature>
<dbReference type="GO" id="GO:0005829">
    <property type="term" value="C:cytosol"/>
    <property type="evidence" value="ECO:0007669"/>
    <property type="project" value="TreeGrafter"/>
</dbReference>
<evidence type="ECO:0000313" key="9">
    <source>
        <dbReference type="EMBL" id="KKS97383.1"/>
    </source>
</evidence>
<comment type="similarity">
    <text evidence="6">Belongs to the peptidase M24A family. Methionine aminopeptidase type 1 subfamily.</text>
</comment>
<reference evidence="9 10" key="1">
    <citation type="journal article" date="2015" name="Nature">
        <title>rRNA introns, odd ribosomes, and small enigmatic genomes across a large radiation of phyla.</title>
        <authorList>
            <person name="Brown C.T."/>
            <person name="Hug L.A."/>
            <person name="Thomas B.C."/>
            <person name="Sharon I."/>
            <person name="Castelle C.J."/>
            <person name="Singh A."/>
            <person name="Wilkins M.J."/>
            <person name="Williams K.H."/>
            <person name="Banfield J.F."/>
        </authorList>
    </citation>
    <scope>NUCLEOTIDE SEQUENCE [LARGE SCALE GENOMIC DNA]</scope>
</reference>
<evidence type="ECO:0000256" key="2">
    <source>
        <dbReference type="ARBA" id="ARBA00022438"/>
    </source>
</evidence>
<dbReference type="STRING" id="1618578.UV74_C0013G0505"/>
<comment type="caution">
    <text evidence="9">The sequence shown here is derived from an EMBL/GenBank/DDBJ whole genome shotgun (WGS) entry which is preliminary data.</text>
</comment>
<evidence type="ECO:0000259" key="8">
    <source>
        <dbReference type="Pfam" id="PF00557"/>
    </source>
</evidence>
<dbReference type="GO" id="GO:0046872">
    <property type="term" value="F:metal ion binding"/>
    <property type="evidence" value="ECO:0007669"/>
    <property type="project" value="UniProtKB-UniRule"/>
</dbReference>
<gene>
    <name evidence="6" type="primary">map</name>
    <name evidence="9" type="ORF">UV74_C0013G0505</name>
</gene>
<dbReference type="PRINTS" id="PR00599">
    <property type="entry name" value="MAPEPTIDASE"/>
</dbReference>
<dbReference type="GO" id="GO:0070006">
    <property type="term" value="F:metalloaminopeptidase activity"/>
    <property type="evidence" value="ECO:0007669"/>
    <property type="project" value="UniProtKB-UniRule"/>
</dbReference>
<evidence type="ECO:0000256" key="4">
    <source>
        <dbReference type="ARBA" id="ARBA00022723"/>
    </source>
</evidence>
<name>A0A0G1GEU0_9BACT</name>
<evidence type="ECO:0000256" key="7">
    <source>
        <dbReference type="RuleBase" id="RU003653"/>
    </source>
</evidence>
<dbReference type="AlphaFoldDB" id="A0A0G1GEU0"/>
<comment type="function">
    <text evidence="1 6">Removes the N-terminal methionine from nascent proteins. The N-terminal methionine is often cleaved when the second residue in the primary sequence is small and uncharged (Met-Ala-, Cys, Gly, Pro, Ser, Thr, or Val). Requires deformylation of the N(alpha)-formylated initiator methionine before it can be hydrolyzed.</text>
</comment>
<evidence type="ECO:0000256" key="3">
    <source>
        <dbReference type="ARBA" id="ARBA00022670"/>
    </source>
</evidence>
<dbReference type="InterPro" id="IPR001714">
    <property type="entry name" value="Pept_M24_MAP"/>
</dbReference>
<accession>A0A0G1GEU0</accession>
<comment type="catalytic activity">
    <reaction evidence="6 7">
        <text>Release of N-terminal amino acids, preferentially methionine, from peptides and arylamides.</text>
        <dbReference type="EC" id="3.4.11.18"/>
    </reaction>
</comment>
<keyword evidence="3 6" id="KW-0645">Protease</keyword>
<feature type="binding site" evidence="6">
    <location>
        <position position="170"/>
    </location>
    <ligand>
        <name>a divalent metal cation</name>
        <dbReference type="ChEBI" id="CHEBI:60240"/>
        <label>2</label>
        <note>catalytic</note>
    </ligand>
</feature>
<comment type="subunit">
    <text evidence="6">Monomer.</text>
</comment>
<protein>
    <recommendedName>
        <fullName evidence="6 7">Methionine aminopeptidase</fullName>
        <shortName evidence="6">MAP</shortName>
        <shortName evidence="6">MetAP</shortName>
        <ecNumber evidence="6 7">3.4.11.18</ecNumber>
    </recommendedName>
    <alternativeName>
        <fullName evidence="6">Peptidase M</fullName>
    </alternativeName>
</protein>
<feature type="binding site" evidence="6">
    <location>
        <position position="236"/>
    </location>
    <ligand>
        <name>a divalent metal cation</name>
        <dbReference type="ChEBI" id="CHEBI:60240"/>
        <label>1</label>
    </ligand>
</feature>
<dbReference type="InterPro" id="IPR000994">
    <property type="entry name" value="Pept_M24"/>
</dbReference>
<dbReference type="Proteomes" id="UP000034090">
    <property type="component" value="Unassembled WGS sequence"/>
</dbReference>
<dbReference type="GO" id="GO:0006508">
    <property type="term" value="P:proteolysis"/>
    <property type="evidence" value="ECO:0007669"/>
    <property type="project" value="UniProtKB-KW"/>
</dbReference>
<dbReference type="SUPFAM" id="SSF55920">
    <property type="entry name" value="Creatinase/aminopeptidase"/>
    <property type="match status" value="1"/>
</dbReference>
<evidence type="ECO:0000256" key="1">
    <source>
        <dbReference type="ARBA" id="ARBA00002521"/>
    </source>
</evidence>
<dbReference type="HAMAP" id="MF_01974">
    <property type="entry name" value="MetAP_1"/>
    <property type="match status" value="1"/>
</dbReference>
<dbReference type="PATRIC" id="fig|1618578.3.peg.860"/>
<feature type="binding site" evidence="6">
    <location>
        <position position="236"/>
    </location>
    <ligand>
        <name>a divalent metal cation</name>
        <dbReference type="ChEBI" id="CHEBI:60240"/>
        <label>2</label>
        <note>catalytic</note>
    </ligand>
</feature>
<keyword evidence="2 6" id="KW-0031">Aminopeptidase</keyword>
<feature type="domain" description="Peptidase M24" evidence="8">
    <location>
        <begin position="15"/>
        <end position="239"/>
    </location>
</feature>
<feature type="binding site" evidence="6">
    <location>
        <position position="108"/>
    </location>
    <ligand>
        <name>a divalent metal cation</name>
        <dbReference type="ChEBI" id="CHEBI:60240"/>
        <label>2</label>
        <note>catalytic</note>
    </ligand>
</feature>
<dbReference type="InterPro" id="IPR036005">
    <property type="entry name" value="Creatinase/aminopeptidase-like"/>
</dbReference>
<feature type="binding site" evidence="6">
    <location>
        <position position="205"/>
    </location>
    <ligand>
        <name>a divalent metal cation</name>
        <dbReference type="ChEBI" id="CHEBI:60240"/>
        <label>2</label>
        <note>catalytic</note>
    </ligand>
</feature>
<dbReference type="GO" id="GO:0004239">
    <property type="term" value="F:initiator methionyl aminopeptidase activity"/>
    <property type="evidence" value="ECO:0007669"/>
    <property type="project" value="UniProtKB-UniRule"/>
</dbReference>
<dbReference type="Gene3D" id="3.90.230.10">
    <property type="entry name" value="Creatinase/methionine aminopeptidase superfamily"/>
    <property type="match status" value="1"/>
</dbReference>
<keyword evidence="5 6" id="KW-0378">Hydrolase</keyword>
<dbReference type="NCBIfam" id="TIGR00500">
    <property type="entry name" value="met_pdase_I"/>
    <property type="match status" value="1"/>
</dbReference>
<sequence length="251" mass="27184">MKGISLKTDQEIAVMREGGKKLSVIKKKLKGEVKPGVSSLEIENLATKLIKESGAVPSFKMVPGYKWSTCVNINEGVVHGIPKDTVIFKKGDIVSVDVGLYFKGFHADSAFTSSIDGTLGDDKFLETGKKALNKAISSVKVGKTIGDISKSIEEVIRGEGYSPIESLTGHGVGRELHEAPYVPCFVSGSESEKVQIREGIALAIEVMYCYGSPELEIEEDGWTIRTKNGKMAALFEETVALDSRGRIVLTR</sequence>
<dbReference type="EMBL" id="LCFQ01000013">
    <property type="protein sequence ID" value="KKS97383.1"/>
    <property type="molecule type" value="Genomic_DNA"/>
</dbReference>
<comment type="cofactor">
    <cofactor evidence="6">
        <name>Co(2+)</name>
        <dbReference type="ChEBI" id="CHEBI:48828"/>
    </cofactor>
    <cofactor evidence="6">
        <name>Zn(2+)</name>
        <dbReference type="ChEBI" id="CHEBI:29105"/>
    </cofactor>
    <cofactor evidence="6">
        <name>Mn(2+)</name>
        <dbReference type="ChEBI" id="CHEBI:29035"/>
    </cofactor>
    <cofactor evidence="6">
        <name>Fe(2+)</name>
        <dbReference type="ChEBI" id="CHEBI:29033"/>
    </cofactor>
    <text evidence="6">Binds 2 divalent metal cations per subunit. Has a high-affinity and a low affinity metal-binding site. The true nature of the physiological cofactor is under debate. The enzyme is active with cobalt, zinc, manganese or divalent iron ions. Most likely, methionine aminopeptidases function as mononuclear Fe(2+)-metalloproteases under physiological conditions, and the catalytically relevant metal-binding site has been assigned to the histidine-containing high-affinity site.</text>
</comment>
<feature type="binding site" evidence="6">
    <location>
        <position position="177"/>
    </location>
    <ligand>
        <name>substrate</name>
    </ligand>
</feature>
<evidence type="ECO:0000256" key="6">
    <source>
        <dbReference type="HAMAP-Rule" id="MF_01974"/>
    </source>
</evidence>
<feature type="binding site" evidence="6">
    <location>
        <position position="79"/>
    </location>
    <ligand>
        <name>substrate</name>
    </ligand>
</feature>
<evidence type="ECO:0000313" key="10">
    <source>
        <dbReference type="Proteomes" id="UP000034090"/>
    </source>
</evidence>